<feature type="region of interest" description="Disordered" evidence="2">
    <location>
        <begin position="117"/>
        <end position="140"/>
    </location>
</feature>
<evidence type="ECO:0000313" key="5">
    <source>
        <dbReference type="Proteomes" id="UP000011988"/>
    </source>
</evidence>
<feature type="transmembrane region" description="Helical" evidence="3">
    <location>
        <begin position="185"/>
        <end position="203"/>
    </location>
</feature>
<organism evidence="4 5">
    <name type="scientific">Leptospira alstonii serovar Sichuan str. 79601</name>
    <dbReference type="NCBI Taxonomy" id="1218565"/>
    <lineage>
        <taxon>Bacteria</taxon>
        <taxon>Pseudomonadati</taxon>
        <taxon>Spirochaetota</taxon>
        <taxon>Spirochaetia</taxon>
        <taxon>Leptospirales</taxon>
        <taxon>Leptospiraceae</taxon>
        <taxon>Leptospira</taxon>
    </lineage>
</organism>
<proteinExistence type="predicted"/>
<keyword evidence="1" id="KW-0175">Coiled coil</keyword>
<gene>
    <name evidence="4" type="ORF">LEP1GSC194_1949</name>
</gene>
<feature type="coiled-coil region" evidence="1">
    <location>
        <begin position="568"/>
        <end position="599"/>
    </location>
</feature>
<evidence type="ECO:0000256" key="2">
    <source>
        <dbReference type="SAM" id="MobiDB-lite"/>
    </source>
</evidence>
<evidence type="ECO:0000256" key="3">
    <source>
        <dbReference type="SAM" id="Phobius"/>
    </source>
</evidence>
<evidence type="ECO:0000313" key="4">
    <source>
        <dbReference type="EMBL" id="EMJ92963.1"/>
    </source>
</evidence>
<dbReference type="EMBL" id="ANIK01000072">
    <property type="protein sequence ID" value="EMJ92963.1"/>
    <property type="molecule type" value="Genomic_DNA"/>
</dbReference>
<reference evidence="4 5" key="1">
    <citation type="submission" date="2013-01" db="EMBL/GenBank/DDBJ databases">
        <authorList>
            <person name="Harkins D.M."/>
            <person name="Durkin A.S."/>
            <person name="Brinkac L.M."/>
            <person name="Haft D.H."/>
            <person name="Selengut J.D."/>
            <person name="Sanka R."/>
            <person name="DePew J."/>
            <person name="Purushe J."/>
            <person name="Galloway R.L."/>
            <person name="Vinetz J.M."/>
            <person name="Sutton G.G."/>
            <person name="Nierman W.C."/>
            <person name="Fouts D.E."/>
        </authorList>
    </citation>
    <scope>NUCLEOTIDE SEQUENCE [LARGE SCALE GENOMIC DNA]</scope>
    <source>
        <strain evidence="4 5">79601</strain>
    </source>
</reference>
<keyword evidence="3" id="KW-1133">Transmembrane helix</keyword>
<keyword evidence="3" id="KW-0472">Membrane</keyword>
<dbReference type="Proteomes" id="UP000011988">
    <property type="component" value="Unassembled WGS sequence"/>
</dbReference>
<feature type="non-terminal residue" evidence="4">
    <location>
        <position position="1349"/>
    </location>
</feature>
<feature type="coiled-coil region" evidence="1">
    <location>
        <begin position="701"/>
        <end position="735"/>
    </location>
</feature>
<feature type="compositionally biased region" description="Low complexity" evidence="2">
    <location>
        <begin position="781"/>
        <end position="800"/>
    </location>
</feature>
<sequence length="1349" mass="150773">MLTTNPSRISQTTKPASFLNSFREKLFSLFLRPEPSVQKLKRQSTEAERFVRMDLRMETDSQSGFQGLRSLETQFDINRVSDRSENPATHRAINSENRIYEKIKMVRCRLKRRARLCAGSSEKSRRGTPPYPPTSRTRRVEQRPSIWGMMTLLDGLELLGGRIRVASDVSEDGIRLRSRRWTKSVALPMIFVFLFEFAFLPLFESGSLFADPFDQNFENKNKAKGRLESYYNAAEKTSDALEWQSIIESGKRILKAQWEANASLEIEKELKGFSGTSSAKEELRIQLENQKQTIAVAWESELSEEILEKRGSWKANFNKQNFESYFTVDKKKEIRDALENLVKAADAAKNAATGDGTVRLAAWDNAINAGIAGVRALWENNIVSIKNGILISSTATALTGVEKIEFEKKLDEIESYYKNYFHLEENGVKLPARQGLIQSLNRDMDIAIAQEEDPTQLTALLIEKTKQQLDPATGQLLNSLDDLGTIPTSYDDVSGANAQEKILQALQDGQALWDQAIERLVVKKLEYDRVAEDKRVRNEDKWSKAYYVLLDAKAKWNEEINKQIEEGLKKWDESEVRLKENKQKALQELNQYLSISQEQYVAHLNGLQGTILSSADTIGSIVSNIAWYQDQIDKENNKPSPNAGLINTYQQEINKWTTLRTQFRQYVASVQNKIHDEDILGNNGGSGVLDDNGNSSDPYLYSSAEFEYRLAKAELDELEKKKNRAQAVWDYAEANVNVADMPALQTELNAAKTAYETQQSAYLALLQQLNGTSPVGGGTQGTDPNSTSGGTGSSTPPANTSLSELEAAKKLAEEKSIALTTAQAELELARKRFDQAKQLQILVMNSSPEFLGEIGSVNMGTYDPNAPNGGIKYEIYQADLQIAEAREKLKDNEKVYFSKNYDQGNAKRTEDFFGDLWNRIQSFESSKEKLKLLEDAVSSPGQTLVQKVNSLLNPANLVLVSVFGNQGAAQVKSQLQGLVDSLSTTVTDNENGNVQKQKLPFAVEKFSSSLDPILTRSDELLTQFDDTDKGNLSEFTTRMGNISSFLNSFTTTYNLNSGYLKIEDFNVWNTALSNSLSKWNENVTAFQTAKTDFSGALATYKAYATSHVGSEDSLEYQLEVQKVTAAFGKYQEKTSSLEEYWDDLSTRTGHLRLEALDRLQKARTMVDMSTLDLATRKNLKAQIDTFKSTFSKKDSSGNELPDDVTALMTGTDSKFTSVAGSFSNYSTRYSYYRNTIDERSAIFSGMSGILIQALEGQRASVTAQKAQLGFLLDEDAGIEELQDTVNGVEETAKTEAAKLDARVAEILLSKLGNLGSDSSMRKFDPIYLGLTNEINSLYSTFTGSSDEIL</sequence>
<name>M6CVQ9_9LEPT</name>
<keyword evidence="3" id="KW-0812">Transmembrane</keyword>
<comment type="caution">
    <text evidence="4">The sequence shown here is derived from an EMBL/GenBank/DDBJ whole genome shotgun (WGS) entry which is preliminary data.</text>
</comment>
<evidence type="ECO:0000256" key="1">
    <source>
        <dbReference type="SAM" id="Coils"/>
    </source>
</evidence>
<feature type="region of interest" description="Disordered" evidence="2">
    <location>
        <begin position="773"/>
        <end position="800"/>
    </location>
</feature>
<feature type="coiled-coil region" evidence="1">
    <location>
        <begin position="805"/>
        <end position="839"/>
    </location>
</feature>
<accession>M6CVQ9</accession>
<protein>
    <submittedName>
        <fullName evidence="4">Uncharacterized protein</fullName>
    </submittedName>
</protein>